<dbReference type="RefSeq" id="WP_121848483.1">
    <property type="nucleotide sequence ID" value="NZ_CP032050.1"/>
</dbReference>
<dbReference type="EMBL" id="CP032050">
    <property type="protein sequence ID" value="AYN67467.1"/>
    <property type="molecule type" value="Genomic_DNA"/>
</dbReference>
<sequence length="198" mass="22960">MATKILKNIFLSASIPLPDRHPKYIETADIIAIRDSVIALTTVILPHHRIIWGGHPSITPLIYYVMEKLDMNIQEHVKLYQSLWFKDIFPADNNKFENIVFTKKEDSIPASIKLLREKMFSENEFSAAVFIGGMDGIEDEYRMFKEYHPEALLLPIASTGAATKLVYENLFPQNLKNKRLEKDYGYMSLFQKFLMDKI</sequence>
<evidence type="ECO:0000313" key="1">
    <source>
        <dbReference type="EMBL" id="AYN67467.1"/>
    </source>
</evidence>
<evidence type="ECO:0000313" key="2">
    <source>
        <dbReference type="Proteomes" id="UP000276309"/>
    </source>
</evidence>
<name>A0A3G2L5D7_9FLAO</name>
<organism evidence="1 2">
    <name type="scientific">Euzebyella marina</name>
    <dbReference type="NCBI Taxonomy" id="1761453"/>
    <lineage>
        <taxon>Bacteria</taxon>
        <taxon>Pseudomonadati</taxon>
        <taxon>Bacteroidota</taxon>
        <taxon>Flavobacteriia</taxon>
        <taxon>Flavobacteriales</taxon>
        <taxon>Flavobacteriaceae</taxon>
        <taxon>Euzebyella</taxon>
    </lineage>
</organism>
<keyword evidence="2" id="KW-1185">Reference proteome</keyword>
<dbReference type="Pfam" id="PF18180">
    <property type="entry name" value="LD_cluster3"/>
    <property type="match status" value="1"/>
</dbReference>
<gene>
    <name evidence="1" type="ORF">D1013_08885</name>
</gene>
<accession>A0A3G2L5D7</accession>
<dbReference type="AlphaFoldDB" id="A0A3G2L5D7"/>
<protein>
    <submittedName>
        <fullName evidence="1">Uncharacterized protein</fullName>
    </submittedName>
</protein>
<dbReference type="Proteomes" id="UP000276309">
    <property type="component" value="Chromosome"/>
</dbReference>
<dbReference type="KEGG" id="emar:D1013_08885"/>
<proteinExistence type="predicted"/>
<dbReference type="OrthoDB" id="5525437at2"/>
<reference evidence="1 2" key="1">
    <citation type="submission" date="2018-08" db="EMBL/GenBank/DDBJ databases">
        <title>The reduced genetic potential of extracellular carbohydrate catabolism in Euzebyella marina RN62, a Flavobacteriia bacterium isolated from the hadal water.</title>
        <authorList>
            <person name="Xue C."/>
        </authorList>
    </citation>
    <scope>NUCLEOTIDE SEQUENCE [LARGE SCALE GENOMIC DNA]</scope>
    <source>
        <strain evidence="1 2">RN62</strain>
    </source>
</reference>
<dbReference type="InterPro" id="IPR041197">
    <property type="entry name" value="LD_cluster3"/>
</dbReference>